<keyword evidence="8" id="KW-1185">Reference proteome</keyword>
<reference evidence="7 8" key="1">
    <citation type="submission" date="2019-03" db="EMBL/GenBank/DDBJ databases">
        <title>Draft Genome Sequence of Duganella callidus sp. nov., a Novel Duganella Species Isolated from Cultivated Soil.</title>
        <authorList>
            <person name="Raths R."/>
            <person name="Peta V."/>
            <person name="Bucking H."/>
        </authorList>
    </citation>
    <scope>NUCLEOTIDE SEQUENCE [LARGE SCALE GENOMIC DNA]</scope>
    <source>
        <strain evidence="7 8">DN04</strain>
    </source>
</reference>
<comment type="subcellular location">
    <subcellularLocation>
        <location evidence="1">Cell membrane</location>
        <topology evidence="1">Multi-pass membrane protein</topology>
    </subcellularLocation>
</comment>
<protein>
    <submittedName>
        <fullName evidence="7">Amino acid transporter</fullName>
    </submittedName>
</protein>
<evidence type="ECO:0000256" key="2">
    <source>
        <dbReference type="ARBA" id="ARBA00022475"/>
    </source>
</evidence>
<dbReference type="InterPro" id="IPR001123">
    <property type="entry name" value="LeuE-type"/>
</dbReference>
<feature type="transmembrane region" description="Helical" evidence="6">
    <location>
        <begin position="148"/>
        <end position="171"/>
    </location>
</feature>
<evidence type="ECO:0000313" key="8">
    <source>
        <dbReference type="Proteomes" id="UP000297729"/>
    </source>
</evidence>
<keyword evidence="4 6" id="KW-1133">Transmembrane helix</keyword>
<name>A0A4Y9S7Y2_9BURK</name>
<feature type="transmembrane region" description="Helical" evidence="6">
    <location>
        <begin position="69"/>
        <end position="89"/>
    </location>
</feature>
<organism evidence="7 8">
    <name type="scientific">Duganella callida</name>
    <dbReference type="NCBI Taxonomy" id="2561932"/>
    <lineage>
        <taxon>Bacteria</taxon>
        <taxon>Pseudomonadati</taxon>
        <taxon>Pseudomonadota</taxon>
        <taxon>Betaproteobacteria</taxon>
        <taxon>Burkholderiales</taxon>
        <taxon>Oxalobacteraceae</taxon>
        <taxon>Telluria group</taxon>
        <taxon>Duganella</taxon>
    </lineage>
</organism>
<feature type="transmembrane region" description="Helical" evidence="6">
    <location>
        <begin position="110"/>
        <end position="128"/>
    </location>
</feature>
<feature type="transmembrane region" description="Helical" evidence="6">
    <location>
        <begin position="36"/>
        <end position="57"/>
    </location>
</feature>
<evidence type="ECO:0000256" key="6">
    <source>
        <dbReference type="SAM" id="Phobius"/>
    </source>
</evidence>
<accession>A0A4Y9S7Y2</accession>
<dbReference type="RefSeq" id="WP_135203321.1">
    <property type="nucleotide sequence ID" value="NZ_SPVG01000200.1"/>
</dbReference>
<keyword evidence="2" id="KW-1003">Cell membrane</keyword>
<keyword evidence="5 6" id="KW-0472">Membrane</keyword>
<dbReference type="OrthoDB" id="5638726at2"/>
<proteinExistence type="predicted"/>
<dbReference type="EMBL" id="SPVG01000200">
    <property type="protein sequence ID" value="TFW17642.1"/>
    <property type="molecule type" value="Genomic_DNA"/>
</dbReference>
<evidence type="ECO:0000256" key="5">
    <source>
        <dbReference type="ARBA" id="ARBA00023136"/>
    </source>
</evidence>
<dbReference type="AlphaFoldDB" id="A0A4Y9S7Y2"/>
<evidence type="ECO:0000313" key="7">
    <source>
        <dbReference type="EMBL" id="TFW17642.1"/>
    </source>
</evidence>
<evidence type="ECO:0000256" key="1">
    <source>
        <dbReference type="ARBA" id="ARBA00004651"/>
    </source>
</evidence>
<gene>
    <name evidence="7" type="ORF">E4L98_20090</name>
</gene>
<dbReference type="GO" id="GO:0015171">
    <property type="term" value="F:amino acid transmembrane transporter activity"/>
    <property type="evidence" value="ECO:0007669"/>
    <property type="project" value="TreeGrafter"/>
</dbReference>
<feature type="transmembrane region" description="Helical" evidence="6">
    <location>
        <begin position="183"/>
        <end position="200"/>
    </location>
</feature>
<dbReference type="PANTHER" id="PTHR30086">
    <property type="entry name" value="ARGININE EXPORTER PROTEIN ARGO"/>
    <property type="match status" value="1"/>
</dbReference>
<dbReference type="Pfam" id="PF01810">
    <property type="entry name" value="LysE"/>
    <property type="match status" value="1"/>
</dbReference>
<sequence>MEAGAFLKGLGLGSSLIIAIGSQNAFLLRQALKREFVLTCVAICILCDVVLIGAGVAGMGRLIIEAPRLLFWIKIAGAGFLFCYGLRAARSALRPSAMVAGENKTAPDRKSVIAAMLAFSLLNPHVYLDTVVLLGSIGGQQTANGPVYFAGGAMLASTLWFSSLGLGARYLTPIFLRPNAWRVLDALIAIIMWALAISLFS</sequence>
<feature type="transmembrane region" description="Helical" evidence="6">
    <location>
        <begin position="6"/>
        <end position="27"/>
    </location>
</feature>
<comment type="caution">
    <text evidence="7">The sequence shown here is derived from an EMBL/GenBank/DDBJ whole genome shotgun (WGS) entry which is preliminary data.</text>
</comment>
<dbReference type="PANTHER" id="PTHR30086:SF20">
    <property type="entry name" value="ARGININE EXPORTER PROTEIN ARGO-RELATED"/>
    <property type="match status" value="1"/>
</dbReference>
<dbReference type="GO" id="GO:0005886">
    <property type="term" value="C:plasma membrane"/>
    <property type="evidence" value="ECO:0007669"/>
    <property type="project" value="UniProtKB-SubCell"/>
</dbReference>
<keyword evidence="3 6" id="KW-0812">Transmembrane</keyword>
<dbReference type="Proteomes" id="UP000297729">
    <property type="component" value="Unassembled WGS sequence"/>
</dbReference>
<evidence type="ECO:0000256" key="4">
    <source>
        <dbReference type="ARBA" id="ARBA00022989"/>
    </source>
</evidence>
<evidence type="ECO:0000256" key="3">
    <source>
        <dbReference type="ARBA" id="ARBA00022692"/>
    </source>
</evidence>